<evidence type="ECO:0000313" key="2">
    <source>
        <dbReference type="EMBL" id="KJW12859.1"/>
    </source>
</evidence>
<dbReference type="PATRIC" id="fig|216463.3.peg.2593"/>
<gene>
    <name evidence="3" type="ORF">VC81_03795</name>
    <name evidence="2" type="ORF">VC81_06320</name>
</gene>
<feature type="region of interest" description="Disordered" evidence="1">
    <location>
        <begin position="1"/>
        <end position="115"/>
    </location>
</feature>
<evidence type="ECO:0008006" key="5">
    <source>
        <dbReference type="Google" id="ProtNLM"/>
    </source>
</evidence>
<proteinExistence type="predicted"/>
<dbReference type="InterPro" id="IPR025580">
    <property type="entry name" value="Gp46"/>
</dbReference>
<dbReference type="EMBL" id="JZCR01000006">
    <property type="protein sequence ID" value="KJW13595.1"/>
    <property type="molecule type" value="Genomic_DNA"/>
</dbReference>
<dbReference type="AlphaFoldDB" id="A0A0F3RTD5"/>
<evidence type="ECO:0000313" key="4">
    <source>
        <dbReference type="Proteomes" id="UP000033491"/>
    </source>
</evidence>
<evidence type="ECO:0000256" key="1">
    <source>
        <dbReference type="SAM" id="MobiDB-lite"/>
    </source>
</evidence>
<dbReference type="EMBL" id="JZCR01000014">
    <property type="protein sequence ID" value="KJW12859.1"/>
    <property type="molecule type" value="Genomic_DNA"/>
</dbReference>
<accession>A0A0F3RTD5</accession>
<sequence>MKSLETIMPMNLQYFAEDENQPSGDQADENVESGGDEGSDDAESSESESSEGSDDEGSDEDNPNDAIIEKLKGRIGKEQSRKNELQTQLDQARAELDKLRKGNKAKDKPKSPEQQEIAELKASMARRDTVDETLNVFTESGISIPKSIVEVLVTDDHDKTIDNASKLLDFITDVRKKTEAGVRKEYQGGHIPGATKHKQESLSDFGKSIAESSNQRASLDGFKA</sequence>
<dbReference type="STRING" id="216463.VC81_03795"/>
<protein>
    <recommendedName>
        <fullName evidence="5">Scaffolding protein</fullName>
    </recommendedName>
</protein>
<feature type="compositionally biased region" description="Basic and acidic residues" evidence="1">
    <location>
        <begin position="92"/>
        <end position="113"/>
    </location>
</feature>
<evidence type="ECO:0000313" key="3">
    <source>
        <dbReference type="EMBL" id="KJW13595.1"/>
    </source>
</evidence>
<dbReference type="RefSeq" id="WP_045806817.1">
    <property type="nucleotide sequence ID" value="NZ_JZCR01000006.1"/>
</dbReference>
<feature type="compositionally biased region" description="Basic and acidic residues" evidence="1">
    <location>
        <begin position="67"/>
        <end position="84"/>
    </location>
</feature>
<dbReference type="Proteomes" id="UP000033491">
    <property type="component" value="Unassembled WGS sequence"/>
</dbReference>
<feature type="compositionally biased region" description="Acidic residues" evidence="1">
    <location>
        <begin position="16"/>
        <end position="63"/>
    </location>
</feature>
<dbReference type="OrthoDB" id="2327852at2"/>
<reference evidence="2 4" key="1">
    <citation type="submission" date="2015-03" db="EMBL/GenBank/DDBJ databases">
        <authorList>
            <person name="Zheng J."/>
            <person name="Ganezle M."/>
        </authorList>
    </citation>
    <scope>NUCLEOTIDE SEQUENCE [LARGE SCALE GENOMIC DNA]</scope>
    <source>
        <strain evidence="2 4">LP38</strain>
    </source>
</reference>
<name>A0A0F3RTD5_9LACO</name>
<dbReference type="Pfam" id="PF14265">
    <property type="entry name" value="DUF4355"/>
    <property type="match status" value="1"/>
</dbReference>
<feature type="region of interest" description="Disordered" evidence="1">
    <location>
        <begin position="185"/>
        <end position="224"/>
    </location>
</feature>
<organism evidence="2 4">
    <name type="scientific">Levilactobacillus spicheri</name>
    <dbReference type="NCBI Taxonomy" id="216463"/>
    <lineage>
        <taxon>Bacteria</taxon>
        <taxon>Bacillati</taxon>
        <taxon>Bacillota</taxon>
        <taxon>Bacilli</taxon>
        <taxon>Lactobacillales</taxon>
        <taxon>Lactobacillaceae</taxon>
        <taxon>Levilactobacillus</taxon>
    </lineage>
</organism>
<comment type="caution">
    <text evidence="2">The sequence shown here is derived from an EMBL/GenBank/DDBJ whole genome shotgun (WGS) entry which is preliminary data.</text>
</comment>